<keyword evidence="2" id="KW-0229">DNA integration</keyword>
<evidence type="ECO:0000256" key="1">
    <source>
        <dbReference type="ARBA" id="ARBA00008857"/>
    </source>
</evidence>
<evidence type="ECO:0000313" key="9">
    <source>
        <dbReference type="EMBL" id="MDI9232308.1"/>
    </source>
</evidence>
<evidence type="ECO:0000256" key="5">
    <source>
        <dbReference type="PROSITE-ProRule" id="PRU01248"/>
    </source>
</evidence>
<dbReference type="Proteomes" id="UP001431902">
    <property type="component" value="Unassembled WGS sequence"/>
</dbReference>
<dbReference type="InterPro" id="IPR050090">
    <property type="entry name" value="Tyrosine_recombinase_XerCD"/>
</dbReference>
<feature type="domain" description="Core-binding (CB)" evidence="8">
    <location>
        <begin position="96"/>
        <end position="186"/>
    </location>
</feature>
<accession>A0ABT6X2U9</accession>
<keyword evidence="6" id="KW-0175">Coiled coil</keyword>
<evidence type="ECO:0000256" key="4">
    <source>
        <dbReference type="ARBA" id="ARBA00023172"/>
    </source>
</evidence>
<keyword evidence="4" id="KW-0233">DNA recombination</keyword>
<evidence type="ECO:0000256" key="6">
    <source>
        <dbReference type="SAM" id="Coils"/>
    </source>
</evidence>
<gene>
    <name evidence="9" type="ORF">QLQ16_00485</name>
</gene>
<dbReference type="Pfam" id="PF00589">
    <property type="entry name" value="Phage_integrase"/>
    <property type="match status" value="1"/>
</dbReference>
<dbReference type="EMBL" id="JASGBH010000001">
    <property type="protein sequence ID" value="MDI9232308.1"/>
    <property type="molecule type" value="Genomic_DNA"/>
</dbReference>
<name>A0ABT6X2U9_9BURK</name>
<comment type="similarity">
    <text evidence="1">Belongs to the 'phage' integrase family.</text>
</comment>
<dbReference type="InterPro" id="IPR011010">
    <property type="entry name" value="DNA_brk_join_enz"/>
</dbReference>
<evidence type="ECO:0000259" key="8">
    <source>
        <dbReference type="PROSITE" id="PS51900"/>
    </source>
</evidence>
<keyword evidence="3 5" id="KW-0238">DNA-binding</keyword>
<dbReference type="CDD" id="cd01184">
    <property type="entry name" value="INT_C_like_1"/>
    <property type="match status" value="1"/>
</dbReference>
<keyword evidence="10" id="KW-1185">Reference proteome</keyword>
<dbReference type="InterPro" id="IPR025269">
    <property type="entry name" value="SAM-like_dom"/>
</dbReference>
<sequence>MPKKSIKSLVDEITNPLSFTSREGHRIDFDPAKPEEVAFAREFIAEHTTKAAHDLAEADRQRLADTELEFRRKEAEALRLREAQLFQQVNQKPASPLFSKYVDAYLTLIKNSDITERTKKGYAAKLKVFQDFVGKSATLDEITPDTILNFQTWMAKDDPLTDRKAITPRSIDEYSNVISNVYKKVIKKAADNPIEGRLVGKKQRMKSNRKPFTPDELKAIFDPQRLATVKNPADFFVPILGLLTGSRPASICQLRVGDIRRDDGVMVIHYHDYIEGNSAKTRATNRIAPLHPLLEKVGFLRYLDDVKSLPDTNATTLIFPWLNKYEQGYADVPSQNFMAMLKKLGIYVPNVKVFYSLRHTTNQRLKERGVPEDFRSQYIGHENDSVNNRTYGGETPPKFLLESVIPHLQFDEIQWDAIHYKSDIQSMKKAIETARRRDERKK</sequence>
<dbReference type="Gene3D" id="1.10.443.10">
    <property type="entry name" value="Intergrase catalytic core"/>
    <property type="match status" value="1"/>
</dbReference>
<evidence type="ECO:0000256" key="3">
    <source>
        <dbReference type="ARBA" id="ARBA00023125"/>
    </source>
</evidence>
<feature type="coiled-coil region" evidence="6">
    <location>
        <begin position="56"/>
        <end position="83"/>
    </location>
</feature>
<dbReference type="Gene3D" id="1.10.150.130">
    <property type="match status" value="1"/>
</dbReference>
<evidence type="ECO:0000313" key="10">
    <source>
        <dbReference type="Proteomes" id="UP001431902"/>
    </source>
</evidence>
<proteinExistence type="inferred from homology"/>
<dbReference type="PROSITE" id="PS51898">
    <property type="entry name" value="TYR_RECOMBINASE"/>
    <property type="match status" value="1"/>
</dbReference>
<dbReference type="RefSeq" id="WP_283222728.1">
    <property type="nucleotide sequence ID" value="NZ_JASGBH010000001.1"/>
</dbReference>
<dbReference type="PANTHER" id="PTHR30349">
    <property type="entry name" value="PHAGE INTEGRASE-RELATED"/>
    <property type="match status" value="1"/>
</dbReference>
<dbReference type="InterPro" id="IPR010998">
    <property type="entry name" value="Integrase_recombinase_N"/>
</dbReference>
<dbReference type="SUPFAM" id="SSF56349">
    <property type="entry name" value="DNA breaking-rejoining enzymes"/>
    <property type="match status" value="1"/>
</dbReference>
<dbReference type="Pfam" id="PF13102">
    <property type="entry name" value="Phage_int_SAM_5"/>
    <property type="match status" value="1"/>
</dbReference>
<feature type="domain" description="Tyr recombinase" evidence="7">
    <location>
        <begin position="207"/>
        <end position="405"/>
    </location>
</feature>
<evidence type="ECO:0000256" key="2">
    <source>
        <dbReference type="ARBA" id="ARBA00022908"/>
    </source>
</evidence>
<comment type="caution">
    <text evidence="9">The sequence shown here is derived from an EMBL/GenBank/DDBJ whole genome shotgun (WGS) entry which is preliminary data.</text>
</comment>
<dbReference type="InterPro" id="IPR044068">
    <property type="entry name" value="CB"/>
</dbReference>
<reference evidence="9" key="1">
    <citation type="submission" date="2023-05" db="EMBL/GenBank/DDBJ databases">
        <title>Limnohabitans sp. strain HM2-2 Genome sequencing and assembly.</title>
        <authorList>
            <person name="Jung Y."/>
        </authorList>
    </citation>
    <scope>NUCLEOTIDE SEQUENCE</scope>
    <source>
        <strain evidence="9">HM2-2</strain>
    </source>
</reference>
<dbReference type="PROSITE" id="PS51900">
    <property type="entry name" value="CB"/>
    <property type="match status" value="1"/>
</dbReference>
<protein>
    <submittedName>
        <fullName evidence="9">Site-specific integrase</fullName>
    </submittedName>
</protein>
<organism evidence="9 10">
    <name type="scientific">Limnohabitans lacus</name>
    <dbReference type="NCBI Taxonomy" id="3045173"/>
    <lineage>
        <taxon>Bacteria</taxon>
        <taxon>Pseudomonadati</taxon>
        <taxon>Pseudomonadota</taxon>
        <taxon>Betaproteobacteria</taxon>
        <taxon>Burkholderiales</taxon>
        <taxon>Comamonadaceae</taxon>
        <taxon>Limnohabitans</taxon>
    </lineage>
</organism>
<dbReference type="PANTHER" id="PTHR30349:SF41">
    <property type="entry name" value="INTEGRASE_RECOMBINASE PROTEIN MJ0367-RELATED"/>
    <property type="match status" value="1"/>
</dbReference>
<dbReference type="InterPro" id="IPR002104">
    <property type="entry name" value="Integrase_catalytic"/>
</dbReference>
<dbReference type="InterPro" id="IPR013762">
    <property type="entry name" value="Integrase-like_cat_sf"/>
</dbReference>
<evidence type="ECO:0000259" key="7">
    <source>
        <dbReference type="PROSITE" id="PS51898"/>
    </source>
</evidence>